<dbReference type="EC" id="1.13.12.-" evidence="1"/>
<name>A0ACC7MUX6_9PSED</name>
<dbReference type="Proteomes" id="UP001622950">
    <property type="component" value="Unassembled WGS sequence"/>
</dbReference>
<dbReference type="EMBL" id="JBJHQE010000027">
    <property type="protein sequence ID" value="MFK9082103.1"/>
    <property type="molecule type" value="Genomic_DNA"/>
</dbReference>
<reference evidence="1" key="1">
    <citation type="submission" date="2024-11" db="EMBL/GenBank/DDBJ databases">
        <authorList>
            <person name="Lucas J.A."/>
        </authorList>
    </citation>
    <scope>NUCLEOTIDE SEQUENCE</scope>
    <source>
        <strain evidence="1">Z 8.8</strain>
    </source>
</reference>
<keyword evidence="2" id="KW-1185">Reference proteome</keyword>
<sequence>MSNPLLSLLQIELPIIQAPMVGVSTPGLAAAVSNAGGLGSIGIGASTVEQARVMLRETAAQTGKPFNVNVFCHQPAVRDAVREAQWLQFLAGFFAEFGATAPGALREIYTSFVEDAGMLQMLLEEKPAVVSFHFGLPGQAAIDALKAAGILLLCSVTSLAEAQAAQDAGVHALVAQGYEAGGHRGVFDPQQDVQMGILALVRVLVDACRLPVIAAGGIMDGAGINAVMQLGASAAQLGTAFILCPESSANGAYREALKGPRAQQTRVTSVISGRPARGMVNRNFTSLEVPGIVLPDYPLTYDANKALNVAAATRGNSDFAVQWAGQGAPLARELPAVALVELLVAEMQSGHGFVVT</sequence>
<accession>A0ACC7MUX6</accession>
<protein>
    <submittedName>
        <fullName evidence="1">NAD(P)H-dependent flavin oxidoreductase</fullName>
        <ecNumber evidence="1">1.13.12.-</ecNumber>
    </submittedName>
</protein>
<gene>
    <name evidence="1" type="ORF">ACJEBM_15630</name>
</gene>
<proteinExistence type="predicted"/>
<keyword evidence="1" id="KW-0560">Oxidoreductase</keyword>
<comment type="caution">
    <text evidence="1">The sequence shown here is derived from an EMBL/GenBank/DDBJ whole genome shotgun (WGS) entry which is preliminary data.</text>
</comment>
<organism evidence="1 2">
    <name type="scientific">Pseudomonas neuropathica</name>
    <dbReference type="NCBI Taxonomy" id="2730425"/>
    <lineage>
        <taxon>Bacteria</taxon>
        <taxon>Pseudomonadati</taxon>
        <taxon>Pseudomonadota</taxon>
        <taxon>Gammaproteobacteria</taxon>
        <taxon>Pseudomonadales</taxon>
        <taxon>Pseudomonadaceae</taxon>
        <taxon>Pseudomonas</taxon>
    </lineage>
</organism>
<evidence type="ECO:0000313" key="1">
    <source>
        <dbReference type="EMBL" id="MFK9082103.1"/>
    </source>
</evidence>
<evidence type="ECO:0000313" key="2">
    <source>
        <dbReference type="Proteomes" id="UP001622950"/>
    </source>
</evidence>